<reference evidence="1 2" key="1">
    <citation type="submission" date="2020-09" db="EMBL/GenBank/DDBJ databases">
        <title>De no assembly of potato wild relative species, Solanum commersonii.</title>
        <authorList>
            <person name="Cho K."/>
        </authorList>
    </citation>
    <scope>NUCLEOTIDE SEQUENCE [LARGE SCALE GENOMIC DNA]</scope>
    <source>
        <strain evidence="1">LZ3.2</strain>
        <tissue evidence="1">Leaf</tissue>
    </source>
</reference>
<accession>A0A9J5ZQ90</accession>
<name>A0A9J5ZQ90_SOLCO</name>
<keyword evidence="2" id="KW-1185">Reference proteome</keyword>
<comment type="caution">
    <text evidence="1">The sequence shown here is derived from an EMBL/GenBank/DDBJ whole genome shotgun (WGS) entry which is preliminary data.</text>
</comment>
<evidence type="ECO:0000313" key="2">
    <source>
        <dbReference type="Proteomes" id="UP000824120"/>
    </source>
</evidence>
<sequence>MQRRQGIQEATLFTFEEQLEIEGDEGENETAQLCVASEEVTEDKEHGEIVTGDFETSQEIMGMENSGELWDVQEIEPLCTQQEGALTETERKATTWIHQNLLKLHKMFGVDFQGWKRKHLNSLSRWMQPGK</sequence>
<dbReference type="EMBL" id="JACXVP010000003">
    <property type="protein sequence ID" value="KAG5614207.1"/>
    <property type="molecule type" value="Genomic_DNA"/>
</dbReference>
<proteinExistence type="predicted"/>
<gene>
    <name evidence="1" type="ORF">H5410_014031</name>
</gene>
<dbReference type="Proteomes" id="UP000824120">
    <property type="component" value="Chromosome 3"/>
</dbReference>
<organism evidence="1 2">
    <name type="scientific">Solanum commersonii</name>
    <name type="common">Commerson's wild potato</name>
    <name type="synonym">Commerson's nightshade</name>
    <dbReference type="NCBI Taxonomy" id="4109"/>
    <lineage>
        <taxon>Eukaryota</taxon>
        <taxon>Viridiplantae</taxon>
        <taxon>Streptophyta</taxon>
        <taxon>Embryophyta</taxon>
        <taxon>Tracheophyta</taxon>
        <taxon>Spermatophyta</taxon>
        <taxon>Magnoliopsida</taxon>
        <taxon>eudicotyledons</taxon>
        <taxon>Gunneridae</taxon>
        <taxon>Pentapetalae</taxon>
        <taxon>asterids</taxon>
        <taxon>lamiids</taxon>
        <taxon>Solanales</taxon>
        <taxon>Solanaceae</taxon>
        <taxon>Solanoideae</taxon>
        <taxon>Solaneae</taxon>
        <taxon>Solanum</taxon>
    </lineage>
</organism>
<evidence type="ECO:0000313" key="1">
    <source>
        <dbReference type="EMBL" id="KAG5614207.1"/>
    </source>
</evidence>
<dbReference type="AlphaFoldDB" id="A0A9J5ZQ90"/>
<protein>
    <submittedName>
        <fullName evidence="1">Uncharacterized protein</fullName>
    </submittedName>
</protein>